<dbReference type="RefSeq" id="WP_344514854.1">
    <property type="nucleotide sequence ID" value="NZ_BAAAQD010000050.1"/>
</dbReference>
<evidence type="ECO:0000256" key="2">
    <source>
        <dbReference type="ARBA" id="ARBA00023315"/>
    </source>
</evidence>
<dbReference type="Gene3D" id="3.40.630.30">
    <property type="match status" value="1"/>
</dbReference>
<accession>A0ABN2DCW6</accession>
<dbReference type="CDD" id="cd04301">
    <property type="entry name" value="NAT_SF"/>
    <property type="match status" value="1"/>
</dbReference>
<proteinExistence type="predicted"/>
<dbReference type="Proteomes" id="UP001501470">
    <property type="component" value="Unassembled WGS sequence"/>
</dbReference>
<sequence length="187" mass="20489">MSFTVRPVQASEWPLVKELRLAALQDPVAPIAFLETYERAVAQPDDFWQGRAADAALGETVRQFIGESPEGRWLGSVTVLVEPAGVEDFCGQTAPFAQTHVVGVFVRPEARGTGLALVLFDAAVEWSRTQPVDRVRLYVHESNARAQALYEKAGFKRTGVEVTLSAGPEFEYAFPLVSSLPEVRDLG</sequence>
<dbReference type="PANTHER" id="PTHR43877:SF2">
    <property type="entry name" value="AMINOALKYLPHOSPHONATE N-ACETYLTRANSFERASE-RELATED"/>
    <property type="match status" value="1"/>
</dbReference>
<dbReference type="SUPFAM" id="SSF55729">
    <property type="entry name" value="Acyl-CoA N-acyltransferases (Nat)"/>
    <property type="match status" value="1"/>
</dbReference>
<dbReference type="InterPro" id="IPR000182">
    <property type="entry name" value="GNAT_dom"/>
</dbReference>
<dbReference type="InterPro" id="IPR016181">
    <property type="entry name" value="Acyl_CoA_acyltransferase"/>
</dbReference>
<feature type="domain" description="N-acetyltransferase" evidence="3">
    <location>
        <begin position="3"/>
        <end position="177"/>
    </location>
</feature>
<organism evidence="4 5">
    <name type="scientific">Dactylosporangium maewongense</name>
    <dbReference type="NCBI Taxonomy" id="634393"/>
    <lineage>
        <taxon>Bacteria</taxon>
        <taxon>Bacillati</taxon>
        <taxon>Actinomycetota</taxon>
        <taxon>Actinomycetes</taxon>
        <taxon>Micromonosporales</taxon>
        <taxon>Micromonosporaceae</taxon>
        <taxon>Dactylosporangium</taxon>
    </lineage>
</organism>
<protein>
    <submittedName>
        <fullName evidence="4">GNAT family N-acetyltransferase</fullName>
    </submittedName>
</protein>
<evidence type="ECO:0000256" key="1">
    <source>
        <dbReference type="ARBA" id="ARBA00022679"/>
    </source>
</evidence>
<dbReference type="Pfam" id="PF00583">
    <property type="entry name" value="Acetyltransf_1"/>
    <property type="match status" value="1"/>
</dbReference>
<keyword evidence="1" id="KW-0808">Transferase</keyword>
<dbReference type="PANTHER" id="PTHR43877">
    <property type="entry name" value="AMINOALKYLPHOSPHONATE N-ACETYLTRANSFERASE-RELATED-RELATED"/>
    <property type="match status" value="1"/>
</dbReference>
<dbReference type="PROSITE" id="PS51186">
    <property type="entry name" value="GNAT"/>
    <property type="match status" value="1"/>
</dbReference>
<name>A0ABN2DCW6_9ACTN</name>
<gene>
    <name evidence="4" type="ORF">GCM10009827_114010</name>
</gene>
<evidence type="ECO:0000313" key="5">
    <source>
        <dbReference type="Proteomes" id="UP001501470"/>
    </source>
</evidence>
<keyword evidence="2" id="KW-0012">Acyltransferase</keyword>
<evidence type="ECO:0000313" key="4">
    <source>
        <dbReference type="EMBL" id="GAA1573272.1"/>
    </source>
</evidence>
<dbReference type="InterPro" id="IPR050832">
    <property type="entry name" value="Bact_Acetyltransf"/>
</dbReference>
<keyword evidence="5" id="KW-1185">Reference proteome</keyword>
<comment type="caution">
    <text evidence="4">The sequence shown here is derived from an EMBL/GenBank/DDBJ whole genome shotgun (WGS) entry which is preliminary data.</text>
</comment>
<evidence type="ECO:0000259" key="3">
    <source>
        <dbReference type="PROSITE" id="PS51186"/>
    </source>
</evidence>
<dbReference type="EMBL" id="BAAAQD010000050">
    <property type="protein sequence ID" value="GAA1573272.1"/>
    <property type="molecule type" value="Genomic_DNA"/>
</dbReference>
<reference evidence="4 5" key="1">
    <citation type="journal article" date="2019" name="Int. J. Syst. Evol. Microbiol.">
        <title>The Global Catalogue of Microorganisms (GCM) 10K type strain sequencing project: providing services to taxonomists for standard genome sequencing and annotation.</title>
        <authorList>
            <consortium name="The Broad Institute Genomics Platform"/>
            <consortium name="The Broad Institute Genome Sequencing Center for Infectious Disease"/>
            <person name="Wu L."/>
            <person name="Ma J."/>
        </authorList>
    </citation>
    <scope>NUCLEOTIDE SEQUENCE [LARGE SCALE GENOMIC DNA]</scope>
    <source>
        <strain evidence="4 5">JCM 15933</strain>
    </source>
</reference>